<keyword evidence="6 8" id="KW-0408">Iron</keyword>
<evidence type="ECO:0000313" key="10">
    <source>
        <dbReference type="EMBL" id="CAE0270451.1"/>
    </source>
</evidence>
<feature type="binding site" evidence="8">
    <location>
        <position position="144"/>
    </location>
    <ligand>
        <name>Fe cation</name>
        <dbReference type="ChEBI" id="CHEBI:24875"/>
        <note>catalytic</note>
    </ligand>
</feature>
<dbReference type="InterPro" id="IPR014710">
    <property type="entry name" value="RmlC-like_jellyroll"/>
</dbReference>
<dbReference type="EC" id="1.13.11.20" evidence="2 9"/>
<comment type="catalytic activity">
    <reaction evidence="9">
        <text>L-cysteine + O2 = 3-sulfino-L-alanine + H(+)</text>
        <dbReference type="Rhea" id="RHEA:20441"/>
        <dbReference type="ChEBI" id="CHEBI:15378"/>
        <dbReference type="ChEBI" id="CHEBI:15379"/>
        <dbReference type="ChEBI" id="CHEBI:35235"/>
        <dbReference type="ChEBI" id="CHEBI:61085"/>
        <dbReference type="EC" id="1.13.11.20"/>
    </reaction>
</comment>
<keyword evidence="5 9" id="KW-0560">Oxidoreductase</keyword>
<dbReference type="PANTHER" id="PTHR12918:SF1">
    <property type="entry name" value="CYSTEINE DIOXYGENASE TYPE 1"/>
    <property type="match status" value="1"/>
</dbReference>
<keyword evidence="7" id="KW-0883">Thioether bond</keyword>
<proteinExistence type="inferred from homology"/>
<evidence type="ECO:0000256" key="7">
    <source>
        <dbReference type="PIRSR" id="PIRSR610300-50"/>
    </source>
</evidence>
<comment type="similarity">
    <text evidence="1 9">Belongs to the cysteine dioxygenase family.</text>
</comment>
<dbReference type="InterPro" id="IPR010300">
    <property type="entry name" value="CDO_1"/>
</dbReference>
<sequence>MESSPSKMSSSVLSSLADFLEDNLPKEGGGDCKTCGIKEVFDHIQSTKIPRSEWERFAFFSKASYTRNLVVSGTNFDMIVLCWNKGQASAAHDHGGSNCWMKCLHGNMRENLYKNEEGKPLEILKKTDLTEGGLAYIHDSIGLHKVENLDNDDVAVSLHIYSPPINKCKKFSTKTGAAFEAGMQFYSKQGELCERGMDS</sequence>
<evidence type="ECO:0000256" key="6">
    <source>
        <dbReference type="ARBA" id="ARBA00023004"/>
    </source>
</evidence>
<reference evidence="10" key="1">
    <citation type="submission" date="2021-01" db="EMBL/GenBank/DDBJ databases">
        <authorList>
            <person name="Corre E."/>
            <person name="Pelletier E."/>
            <person name="Niang G."/>
            <person name="Scheremetjew M."/>
            <person name="Finn R."/>
            <person name="Kale V."/>
            <person name="Holt S."/>
            <person name="Cochrane G."/>
            <person name="Meng A."/>
            <person name="Brown T."/>
            <person name="Cohen L."/>
        </authorList>
    </citation>
    <scope>NUCLEOTIDE SEQUENCE</scope>
    <source>
        <strain evidence="10">NIES-2562</strain>
    </source>
</reference>
<gene>
    <name evidence="10" type="ORF">PBIL07802_LOCUS32806</name>
</gene>
<organism evidence="10">
    <name type="scientific">Palpitomonas bilix</name>
    <dbReference type="NCBI Taxonomy" id="652834"/>
    <lineage>
        <taxon>Eukaryota</taxon>
        <taxon>Eukaryota incertae sedis</taxon>
    </lineage>
</organism>
<dbReference type="Pfam" id="PF05995">
    <property type="entry name" value="CDO_I"/>
    <property type="match status" value="1"/>
</dbReference>
<dbReference type="GO" id="GO:0019448">
    <property type="term" value="P:L-cysteine catabolic process"/>
    <property type="evidence" value="ECO:0007669"/>
    <property type="project" value="TreeGrafter"/>
</dbReference>
<evidence type="ECO:0000256" key="5">
    <source>
        <dbReference type="ARBA" id="ARBA00023002"/>
    </source>
</evidence>
<comment type="cofactor">
    <cofactor evidence="9">
        <name>Fe cation</name>
        <dbReference type="ChEBI" id="CHEBI:24875"/>
    </cofactor>
    <text evidence="9">Binds 1 Fe cation per subunit.</text>
</comment>
<evidence type="ECO:0000256" key="3">
    <source>
        <dbReference type="ARBA" id="ARBA00022723"/>
    </source>
</evidence>
<dbReference type="InterPro" id="IPR011051">
    <property type="entry name" value="RmlC_Cupin_sf"/>
</dbReference>
<dbReference type="SUPFAM" id="SSF51182">
    <property type="entry name" value="RmlC-like cupins"/>
    <property type="match status" value="1"/>
</dbReference>
<evidence type="ECO:0000256" key="9">
    <source>
        <dbReference type="RuleBase" id="RU366010"/>
    </source>
</evidence>
<keyword evidence="3 8" id="KW-0479">Metal-binding</keyword>
<evidence type="ECO:0000256" key="4">
    <source>
        <dbReference type="ARBA" id="ARBA00022964"/>
    </source>
</evidence>
<evidence type="ECO:0000256" key="8">
    <source>
        <dbReference type="PIRSR" id="PIRSR610300-51"/>
    </source>
</evidence>
<dbReference type="GO" id="GO:0008198">
    <property type="term" value="F:ferrous iron binding"/>
    <property type="evidence" value="ECO:0007669"/>
    <property type="project" value="TreeGrafter"/>
</dbReference>
<dbReference type="PANTHER" id="PTHR12918">
    <property type="entry name" value="CYSTEINE DIOXYGENASE"/>
    <property type="match status" value="1"/>
</dbReference>
<name>A0A7S3GLR6_9EUKA</name>
<dbReference type="GO" id="GO:0017172">
    <property type="term" value="F:cysteine dioxygenase activity"/>
    <property type="evidence" value="ECO:0007669"/>
    <property type="project" value="UniProtKB-UniRule"/>
</dbReference>
<feature type="binding site" evidence="8">
    <location>
        <position position="92"/>
    </location>
    <ligand>
        <name>Fe cation</name>
        <dbReference type="ChEBI" id="CHEBI:24875"/>
        <note>catalytic</note>
    </ligand>
</feature>
<feature type="cross-link" description="3'-(S-cysteinyl)-tyrosine (Cys-Tyr)" evidence="7">
    <location>
        <begin position="99"/>
        <end position="161"/>
    </location>
</feature>
<keyword evidence="4 9" id="KW-0223">Dioxygenase</keyword>
<dbReference type="CDD" id="cd10548">
    <property type="entry name" value="cupin_CDO"/>
    <property type="match status" value="1"/>
</dbReference>
<dbReference type="AlphaFoldDB" id="A0A7S3GLR6"/>
<dbReference type="EMBL" id="HBIB01049682">
    <property type="protein sequence ID" value="CAE0270451.1"/>
    <property type="molecule type" value="Transcribed_RNA"/>
</dbReference>
<evidence type="ECO:0000256" key="1">
    <source>
        <dbReference type="ARBA" id="ARBA00006622"/>
    </source>
</evidence>
<evidence type="ECO:0000256" key="2">
    <source>
        <dbReference type="ARBA" id="ARBA00013133"/>
    </source>
</evidence>
<dbReference type="Gene3D" id="2.60.120.10">
    <property type="entry name" value="Jelly Rolls"/>
    <property type="match status" value="1"/>
</dbReference>
<protein>
    <recommendedName>
        <fullName evidence="2 9">Cysteine dioxygenase</fullName>
        <ecNumber evidence="2 9">1.13.11.20</ecNumber>
    </recommendedName>
</protein>
<accession>A0A7S3GLR6</accession>
<feature type="binding site" evidence="8">
    <location>
        <position position="94"/>
    </location>
    <ligand>
        <name>Fe cation</name>
        <dbReference type="ChEBI" id="CHEBI:24875"/>
        <note>catalytic</note>
    </ligand>
</feature>